<dbReference type="Pfam" id="PF01632">
    <property type="entry name" value="Ribosomal_L35p"/>
    <property type="match status" value="1"/>
</dbReference>
<dbReference type="Proteomes" id="UP001497600">
    <property type="component" value="Chromosome C"/>
</dbReference>
<keyword evidence="7" id="KW-1185">Reference proteome</keyword>
<sequence length="89" mass="9758">MFGSFFKVGLAKQPAFTSMMQVRHKMKSHKGSVKRFILTGTGIKRKRASRNHGNGGWGPRSLSALDGFTKVTTKGGHLAKLVKKTLATR</sequence>
<reference evidence="6 7" key="1">
    <citation type="submission" date="2024-01" db="EMBL/GenBank/DDBJ databases">
        <authorList>
            <consortium name="Genoscope - CEA"/>
            <person name="William W."/>
        </authorList>
    </citation>
    <scope>NUCLEOTIDE SEQUENCE [LARGE SCALE GENOMIC DNA]</scope>
    <source>
        <strain evidence="6 7">29B2s-10</strain>
    </source>
</reference>
<proteinExistence type="inferred from homology"/>
<evidence type="ECO:0000256" key="3">
    <source>
        <dbReference type="ARBA" id="ARBA00023274"/>
    </source>
</evidence>
<keyword evidence="2 4" id="KW-0689">Ribosomal protein</keyword>
<feature type="region of interest" description="Disordered" evidence="5">
    <location>
        <begin position="40"/>
        <end position="59"/>
    </location>
</feature>
<protein>
    <recommendedName>
        <fullName evidence="4">50S ribosomal protein L35</fullName>
    </recommendedName>
</protein>
<keyword evidence="3 4" id="KW-0687">Ribonucleoprotein</keyword>
<evidence type="ECO:0000256" key="4">
    <source>
        <dbReference type="RuleBase" id="RU000568"/>
    </source>
</evidence>
<dbReference type="SUPFAM" id="SSF143034">
    <property type="entry name" value="L35p-like"/>
    <property type="match status" value="1"/>
</dbReference>
<dbReference type="PRINTS" id="PR00064">
    <property type="entry name" value="RIBOSOMALL35"/>
</dbReference>
<dbReference type="InterPro" id="IPR001706">
    <property type="entry name" value="Ribosomal_bL35"/>
</dbReference>
<evidence type="ECO:0000256" key="1">
    <source>
        <dbReference type="ARBA" id="ARBA00006598"/>
    </source>
</evidence>
<dbReference type="InterPro" id="IPR037229">
    <property type="entry name" value="Ribosomal_bL35_sf"/>
</dbReference>
<dbReference type="InterPro" id="IPR018265">
    <property type="entry name" value="Ribosomal_bL35_CS"/>
</dbReference>
<dbReference type="EMBL" id="OZ004255">
    <property type="protein sequence ID" value="CAK7900061.1"/>
    <property type="molecule type" value="Genomic_DNA"/>
</dbReference>
<gene>
    <name evidence="6" type="ORF">CAAN4_C05556</name>
</gene>
<name>A0ABP0E9F5_9ASCO</name>
<evidence type="ECO:0000256" key="5">
    <source>
        <dbReference type="SAM" id="MobiDB-lite"/>
    </source>
</evidence>
<dbReference type="InterPro" id="IPR021137">
    <property type="entry name" value="Ribosomal_bL35-like"/>
</dbReference>
<accession>A0ABP0E9F5</accession>
<evidence type="ECO:0000313" key="7">
    <source>
        <dbReference type="Proteomes" id="UP001497600"/>
    </source>
</evidence>
<dbReference type="Gene3D" id="4.10.410.60">
    <property type="match status" value="1"/>
</dbReference>
<comment type="similarity">
    <text evidence="1 4">Belongs to the bacterial ribosomal protein bL35 family.</text>
</comment>
<organism evidence="6 7">
    <name type="scientific">[Candida] anglica</name>
    <dbReference type="NCBI Taxonomy" id="148631"/>
    <lineage>
        <taxon>Eukaryota</taxon>
        <taxon>Fungi</taxon>
        <taxon>Dikarya</taxon>
        <taxon>Ascomycota</taxon>
        <taxon>Saccharomycotina</taxon>
        <taxon>Pichiomycetes</taxon>
        <taxon>Debaryomycetaceae</taxon>
        <taxon>Kurtzmaniella</taxon>
    </lineage>
</organism>
<evidence type="ECO:0000313" key="6">
    <source>
        <dbReference type="EMBL" id="CAK7900061.1"/>
    </source>
</evidence>
<evidence type="ECO:0000256" key="2">
    <source>
        <dbReference type="ARBA" id="ARBA00022980"/>
    </source>
</evidence>
<dbReference type="PROSITE" id="PS00936">
    <property type="entry name" value="RIBOSOMAL_L35"/>
    <property type="match status" value="1"/>
</dbReference>